<reference evidence="5" key="1">
    <citation type="journal article" date="2019" name="Int. J. Syst. Evol. Microbiol.">
        <title>The Global Catalogue of Microorganisms (GCM) 10K type strain sequencing project: providing services to taxonomists for standard genome sequencing and annotation.</title>
        <authorList>
            <consortium name="The Broad Institute Genomics Platform"/>
            <consortium name="The Broad Institute Genome Sequencing Center for Infectious Disease"/>
            <person name="Wu L."/>
            <person name="Ma J."/>
        </authorList>
    </citation>
    <scope>NUCLEOTIDE SEQUENCE [LARGE SCALE GENOMIC DNA]</scope>
    <source>
        <strain evidence="5">CCUG 57263</strain>
    </source>
</reference>
<dbReference type="InterPro" id="IPR012341">
    <property type="entry name" value="6hp_glycosidase-like_sf"/>
</dbReference>
<dbReference type="PIRSF" id="PIRSF007663">
    <property type="entry name" value="UCP007663"/>
    <property type="match status" value="1"/>
</dbReference>
<dbReference type="RefSeq" id="WP_379290049.1">
    <property type="nucleotide sequence ID" value="NZ_JBHTIU010000074.1"/>
</dbReference>
<dbReference type="InterPro" id="IPR027414">
    <property type="entry name" value="GH95_N_dom"/>
</dbReference>
<protein>
    <submittedName>
        <fullName evidence="4">Glycoside hydrolase N-terminal domain-containing protein</fullName>
    </submittedName>
</protein>
<feature type="domain" description="Glycosyl hydrolase family 95 catalytic" evidence="3">
    <location>
        <begin position="280"/>
        <end position="703"/>
    </location>
</feature>
<accession>A0ABW3DF18</accession>
<dbReference type="InterPro" id="IPR016518">
    <property type="entry name" value="Alpha-L-fucosidase"/>
</dbReference>
<evidence type="ECO:0000313" key="5">
    <source>
        <dbReference type="Proteomes" id="UP001597120"/>
    </source>
</evidence>
<dbReference type="Pfam" id="PF21307">
    <property type="entry name" value="Glyco_hydro_95_C"/>
    <property type="match status" value="1"/>
</dbReference>
<evidence type="ECO:0000259" key="1">
    <source>
        <dbReference type="Pfam" id="PF14498"/>
    </source>
</evidence>
<dbReference type="InterPro" id="IPR008928">
    <property type="entry name" value="6-hairpin_glycosidase_sf"/>
</dbReference>
<dbReference type="SUPFAM" id="SSF48208">
    <property type="entry name" value="Six-hairpin glycosidases"/>
    <property type="match status" value="1"/>
</dbReference>
<organism evidence="4 5">
    <name type="scientific">Paenibacillus residui</name>
    <dbReference type="NCBI Taxonomy" id="629724"/>
    <lineage>
        <taxon>Bacteria</taxon>
        <taxon>Bacillati</taxon>
        <taxon>Bacillota</taxon>
        <taxon>Bacilli</taxon>
        <taxon>Bacillales</taxon>
        <taxon>Paenibacillaceae</taxon>
        <taxon>Paenibacillus</taxon>
    </lineage>
</organism>
<evidence type="ECO:0000259" key="2">
    <source>
        <dbReference type="Pfam" id="PF21307"/>
    </source>
</evidence>
<feature type="domain" description="Glycosyl hydrolase family 95 N-terminal" evidence="1">
    <location>
        <begin position="16"/>
        <end position="255"/>
    </location>
</feature>
<dbReference type="PANTHER" id="PTHR31084:SF0">
    <property type="entry name" value="ALPHA-L-FUCOSIDASE 2"/>
    <property type="match status" value="1"/>
</dbReference>
<feature type="domain" description="Alpha fucosidase A-like C-terminal" evidence="2">
    <location>
        <begin position="707"/>
        <end position="769"/>
    </location>
</feature>
<name>A0ABW3DF18_9BACL</name>
<evidence type="ECO:0000313" key="4">
    <source>
        <dbReference type="EMBL" id="MFD0871134.1"/>
    </source>
</evidence>
<dbReference type="Pfam" id="PF22124">
    <property type="entry name" value="Glyco_hydro_95_cat"/>
    <property type="match status" value="1"/>
</dbReference>
<proteinExistence type="predicted"/>
<dbReference type="Gene3D" id="1.50.10.10">
    <property type="match status" value="1"/>
</dbReference>
<evidence type="ECO:0000259" key="3">
    <source>
        <dbReference type="Pfam" id="PF22124"/>
    </source>
</evidence>
<keyword evidence="5" id="KW-1185">Reference proteome</keyword>
<dbReference type="GO" id="GO:0016787">
    <property type="term" value="F:hydrolase activity"/>
    <property type="evidence" value="ECO:0007669"/>
    <property type="project" value="UniProtKB-KW"/>
</dbReference>
<dbReference type="InterPro" id="IPR049053">
    <property type="entry name" value="AFCA-like_C"/>
</dbReference>
<dbReference type="EMBL" id="JBHTIU010000074">
    <property type="protein sequence ID" value="MFD0871134.1"/>
    <property type="molecule type" value="Genomic_DNA"/>
</dbReference>
<dbReference type="Pfam" id="PF14498">
    <property type="entry name" value="Glyco_hyd_65N_2"/>
    <property type="match status" value="1"/>
</dbReference>
<keyword evidence="4" id="KW-0378">Hydrolase</keyword>
<sequence>MTKHSEEPKRRRHLMSMRKPALKWQDALPSGNGTMGAMVYGSIQEETILLNHEELWEGSRTKPLPDLSRHLPEVRRLLAEGRYREANRLYPDKLREADYIVQTARFHPGFDLKLWTETHYAFREYVRELDMETGQVSVRWLDGPIRYERRLFVSRSDDVIALVIRADQKEAISVEMRLEPHDLKDAVDKAGRPLELPFSFESAVQEEFLMITGKRLREGTEFGALARIAAVGGSRTIRGDKLEITGADEVLLLIRLFPNGDSRAEMPNLKEKLLSLPPDYDMLFERHQSEHRELFLRAELDLGASESERAGVNEQMLLDAYAGEASPAFMERMFDYGRYLLMSSSRPGGLPANLQGVWNGSYAPPWSSAFFNNENIQMNYWQAMPGNMPETMLPFFDFFESLVPDMRKNAQAFYGCRGILAPLFASPDSGLKKNLQPHVVYWTAGAGWLAQHFYDYWLFTGDREFLRNRAVPFMKECALFYEDFFYEGEDGYYISSPSNSPENWADGSFDGAREISVCVNATMDFAVAKEVLSHLCEACNELGIEPENVEKWKAMLNKIPPYEINEDGAIREWMHPDLKDNYHHRHQSHIYPLFPGLEVTEETHPEWFEACRVAVEKRLVIGLKEQTGWSLSHMANIYARLGEGDRALECLEISGRSCVGDNFLTYHNDWRSQGITMKSMWGFSAPYQIDANLGWTAAMLEMLLFSAPGIIKVLPALPGRWKQGSIRGIQARGGVEVAIRWDMEAARAEVRLRSSRDQWLTVKFPRAIRQLDCTGGCRDSSYGPLYREVFVQRGQELKMEIEFDS</sequence>
<dbReference type="PANTHER" id="PTHR31084">
    <property type="entry name" value="ALPHA-L-FUCOSIDASE 2"/>
    <property type="match status" value="1"/>
</dbReference>
<dbReference type="Proteomes" id="UP001597120">
    <property type="component" value="Unassembled WGS sequence"/>
</dbReference>
<gene>
    <name evidence="4" type="ORF">ACFQ03_18495</name>
</gene>
<dbReference type="InterPro" id="IPR054363">
    <property type="entry name" value="GH95_cat"/>
</dbReference>
<comment type="caution">
    <text evidence="4">The sequence shown here is derived from an EMBL/GenBank/DDBJ whole genome shotgun (WGS) entry which is preliminary data.</text>
</comment>